<dbReference type="PANTHER" id="PTHR12892">
    <property type="entry name" value="FGF RECEPTOR ACTIVATING PROTEIN 1"/>
    <property type="match status" value="1"/>
</dbReference>
<organism evidence="10 11">
    <name type="scientific">Lucilia cuprina</name>
    <name type="common">Green bottle fly</name>
    <name type="synonym">Australian sheep blowfly</name>
    <dbReference type="NCBI Taxonomy" id="7375"/>
    <lineage>
        <taxon>Eukaryota</taxon>
        <taxon>Metazoa</taxon>
        <taxon>Ecdysozoa</taxon>
        <taxon>Arthropoda</taxon>
        <taxon>Hexapoda</taxon>
        <taxon>Insecta</taxon>
        <taxon>Pterygota</taxon>
        <taxon>Neoptera</taxon>
        <taxon>Endopterygota</taxon>
        <taxon>Diptera</taxon>
        <taxon>Brachycera</taxon>
        <taxon>Muscomorpha</taxon>
        <taxon>Oestroidea</taxon>
        <taxon>Calliphoridae</taxon>
        <taxon>Luciliinae</taxon>
        <taxon>Lucilia</taxon>
    </lineage>
</organism>
<comment type="subcellular location">
    <subcellularLocation>
        <location evidence="1">Golgi apparatus membrane</location>
        <topology evidence="1">Multi-pass membrane protein</topology>
    </subcellularLocation>
</comment>
<evidence type="ECO:0000256" key="6">
    <source>
        <dbReference type="ARBA" id="ARBA00023034"/>
    </source>
</evidence>
<evidence type="ECO:0000256" key="7">
    <source>
        <dbReference type="ARBA" id="ARBA00023136"/>
    </source>
</evidence>
<dbReference type="PANTHER" id="PTHR12892:SF11">
    <property type="entry name" value="POST-GPI ATTACHMENT TO PROTEINS FACTOR 2"/>
    <property type="match status" value="1"/>
</dbReference>
<evidence type="ECO:0000256" key="2">
    <source>
        <dbReference type="ARBA" id="ARBA00007414"/>
    </source>
</evidence>
<feature type="transmembrane region" description="Helical" evidence="8">
    <location>
        <begin position="22"/>
        <end position="43"/>
    </location>
</feature>
<feature type="domain" description="CWH43-like N-terminal" evidence="9">
    <location>
        <begin position="19"/>
        <end position="237"/>
    </location>
</feature>
<keyword evidence="11" id="KW-1185">Reference proteome</keyword>
<feature type="transmembrane region" description="Helical" evidence="8">
    <location>
        <begin position="143"/>
        <end position="161"/>
    </location>
</feature>
<evidence type="ECO:0000259" key="9">
    <source>
        <dbReference type="Pfam" id="PF10277"/>
    </source>
</evidence>
<evidence type="ECO:0000256" key="3">
    <source>
        <dbReference type="ARBA" id="ARBA00022502"/>
    </source>
</evidence>
<proteinExistence type="inferred from homology"/>
<keyword evidence="3" id="KW-0337">GPI-anchor biosynthesis</keyword>
<evidence type="ECO:0000313" key="10">
    <source>
        <dbReference type="EMBL" id="KNC28692.1"/>
    </source>
</evidence>
<dbReference type="OMA" id="MRHNARC"/>
<evidence type="ECO:0000313" key="11">
    <source>
        <dbReference type="Proteomes" id="UP000037069"/>
    </source>
</evidence>
<name>A0A0L0C8X2_LUCCU</name>
<reference evidence="10 11" key="1">
    <citation type="journal article" date="2015" name="Nat. Commun.">
        <title>Lucilia cuprina genome unlocks parasitic fly biology to underpin future interventions.</title>
        <authorList>
            <person name="Anstead C.A."/>
            <person name="Korhonen P.K."/>
            <person name="Young N.D."/>
            <person name="Hall R.S."/>
            <person name="Jex A.R."/>
            <person name="Murali S.C."/>
            <person name="Hughes D.S."/>
            <person name="Lee S.F."/>
            <person name="Perry T."/>
            <person name="Stroehlein A.J."/>
            <person name="Ansell B.R."/>
            <person name="Breugelmans B."/>
            <person name="Hofmann A."/>
            <person name="Qu J."/>
            <person name="Dugan S."/>
            <person name="Lee S.L."/>
            <person name="Chao H."/>
            <person name="Dinh H."/>
            <person name="Han Y."/>
            <person name="Doddapaneni H.V."/>
            <person name="Worley K.C."/>
            <person name="Muzny D.M."/>
            <person name="Ioannidis P."/>
            <person name="Waterhouse R.M."/>
            <person name="Zdobnov E.M."/>
            <person name="James P.J."/>
            <person name="Bagnall N.H."/>
            <person name="Kotze A.C."/>
            <person name="Gibbs R.A."/>
            <person name="Richards S."/>
            <person name="Batterham P."/>
            <person name="Gasser R.B."/>
        </authorList>
    </citation>
    <scope>NUCLEOTIDE SEQUENCE [LARGE SCALE GENOMIC DNA]</scope>
    <source>
        <strain evidence="10 11">LS</strain>
        <tissue evidence="10">Full body</tissue>
    </source>
</reference>
<keyword evidence="4 8" id="KW-0812">Transmembrane</keyword>
<dbReference type="AlphaFoldDB" id="A0A0L0C8X2"/>
<evidence type="ECO:0000256" key="1">
    <source>
        <dbReference type="ARBA" id="ARBA00004653"/>
    </source>
</evidence>
<feature type="transmembrane region" description="Helical" evidence="8">
    <location>
        <begin position="182"/>
        <end position="199"/>
    </location>
</feature>
<keyword evidence="5 8" id="KW-1133">Transmembrane helix</keyword>
<evidence type="ECO:0000256" key="4">
    <source>
        <dbReference type="ARBA" id="ARBA00022692"/>
    </source>
</evidence>
<keyword evidence="6" id="KW-0333">Golgi apparatus</keyword>
<dbReference type="Pfam" id="PF10277">
    <property type="entry name" value="Frag1"/>
    <property type="match status" value="1"/>
</dbReference>
<dbReference type="InterPro" id="IPR039545">
    <property type="entry name" value="PGAP2"/>
</dbReference>
<evidence type="ECO:0000256" key="5">
    <source>
        <dbReference type="ARBA" id="ARBA00022989"/>
    </source>
</evidence>
<dbReference type="STRING" id="7375.A0A0L0C8X2"/>
<comment type="similarity">
    <text evidence="2">Belongs to the PGAP2 family.</text>
</comment>
<evidence type="ECO:0000256" key="8">
    <source>
        <dbReference type="SAM" id="Phobius"/>
    </source>
</evidence>
<feature type="transmembrane region" description="Helical" evidence="8">
    <location>
        <begin position="108"/>
        <end position="131"/>
    </location>
</feature>
<keyword evidence="7 8" id="KW-0472">Membrane</keyword>
<dbReference type="GO" id="GO:0000139">
    <property type="term" value="C:Golgi membrane"/>
    <property type="evidence" value="ECO:0007669"/>
    <property type="project" value="UniProtKB-SubCell"/>
</dbReference>
<dbReference type="GO" id="GO:0005789">
    <property type="term" value="C:endoplasmic reticulum membrane"/>
    <property type="evidence" value="ECO:0007669"/>
    <property type="project" value="TreeGrafter"/>
</dbReference>
<dbReference type="OrthoDB" id="68581at2759"/>
<dbReference type="Proteomes" id="UP000037069">
    <property type="component" value="Unassembled WGS sequence"/>
</dbReference>
<feature type="transmembrane region" description="Helical" evidence="8">
    <location>
        <begin position="211"/>
        <end position="228"/>
    </location>
</feature>
<accession>A0A0L0C8X2</accession>
<protein>
    <submittedName>
        <fullName evidence="10">Post-GPI attachment to proteins factor 2</fullName>
    </submittedName>
</protein>
<comment type="caution">
    <text evidence="10">The sequence shown here is derived from an EMBL/GenBank/DDBJ whole genome shotgun (WGS) entry which is preliminary data.</text>
</comment>
<dbReference type="InterPro" id="IPR019402">
    <property type="entry name" value="CWH43_N"/>
</dbReference>
<dbReference type="EMBL" id="JRES01000753">
    <property type="protein sequence ID" value="KNC28692.1"/>
    <property type="molecule type" value="Genomic_DNA"/>
</dbReference>
<gene>
    <name evidence="10" type="ORF">FF38_09411</name>
</gene>
<sequence>MLPTYERLDAPKTLIKIAFSKLAIGAISLALGAFLFTIFWTLMFDFERATYTHCDVRNYLPSISAAIGNYEPQKSVWRLAIILHLPIRLAVSHIYSKYYRDHIRKNRRFFAHTAVSLNVIENFALLSLSLWTSSDNYEMHRNSFVTFIACSELYMLITYFLHKNGRKLQLTTLEEKSVRFKLYLFLTNLVAFAMAGYFFLRHNAKCEPGVYTFFALFEYIVVFSNMGYHMTAYWDFFGVNICFDWKNGLYLSHL</sequence>
<dbReference type="GO" id="GO:0006506">
    <property type="term" value="P:GPI anchor biosynthetic process"/>
    <property type="evidence" value="ECO:0007669"/>
    <property type="project" value="UniProtKB-KW"/>
</dbReference>